<evidence type="ECO:0000313" key="1">
    <source>
        <dbReference type="EMBL" id="ADV56092.1"/>
    </source>
</evidence>
<dbReference type="HOGENOM" id="CLU_1757578_0_0_6"/>
<evidence type="ECO:0000313" key="3">
    <source>
        <dbReference type="Proteomes" id="UP000008209"/>
    </source>
</evidence>
<name>E6XHQ7_SHEP2</name>
<dbReference type="KEGG" id="shp:Sput200_3713"/>
<accession>E6XHQ7</accession>
<dbReference type="AlphaFoldDB" id="E6XHQ7"/>
<proteinExistence type="predicted"/>
<reference evidence="2 3" key="1">
    <citation type="submission" date="2011-01" db="EMBL/GenBank/DDBJ databases">
        <title>Complete sequence of Shewanella putrefaciens 200.</title>
        <authorList>
            <consortium name="US DOE Joint Genome Institute"/>
            <person name="Lucas S."/>
            <person name="Copeland A."/>
            <person name="Lapidus A."/>
            <person name="Cheng J.-F."/>
            <person name="Bruce D."/>
            <person name="Goodwin L."/>
            <person name="Pitluck S."/>
            <person name="Munk A.C."/>
            <person name="Detter J.C."/>
            <person name="Han C."/>
            <person name="Tapia R."/>
            <person name="Land M."/>
            <person name="Hauser L."/>
            <person name="Chang Y.-J."/>
            <person name="Jeffries C."/>
            <person name="Kyrpides N."/>
            <person name="Ivanova N."/>
            <person name="Mikhailova N."/>
            <person name="Kolker E."/>
            <person name="Lawrence C."/>
            <person name="McCue L.A."/>
            <person name="DiChristina T."/>
            <person name="Nealson K."/>
            <person name="Fredrickson J.K."/>
            <person name="Woyke T."/>
        </authorList>
    </citation>
    <scope>NUCLEOTIDE SEQUENCE [LARGE SCALE GENOMIC DNA]</scope>
    <source>
        <strain evidence="2 3">200</strain>
    </source>
</reference>
<protein>
    <submittedName>
        <fullName evidence="2">Uncharacterized protein</fullName>
    </submittedName>
</protein>
<evidence type="ECO:0000313" key="2">
    <source>
        <dbReference type="EMBL" id="ADV56332.1"/>
    </source>
</evidence>
<dbReference type="KEGG" id="shp:Sput200_3973"/>
<organism evidence="2 3">
    <name type="scientific">Shewanella putrefaciens (strain 200)</name>
    <dbReference type="NCBI Taxonomy" id="399804"/>
    <lineage>
        <taxon>Bacteria</taxon>
        <taxon>Pseudomonadati</taxon>
        <taxon>Pseudomonadota</taxon>
        <taxon>Gammaproteobacteria</taxon>
        <taxon>Alteromonadales</taxon>
        <taxon>Shewanellaceae</taxon>
        <taxon>Shewanella</taxon>
    </lineage>
</organism>
<gene>
    <name evidence="1" type="ordered locus">Sput200_3713</name>
    <name evidence="2" type="ordered locus">Sput200_3973</name>
</gene>
<dbReference type="PATRIC" id="fig|399804.5.peg.3844"/>
<dbReference type="EMBL" id="CP002457">
    <property type="protein sequence ID" value="ADV56332.1"/>
    <property type="molecule type" value="Genomic_DNA"/>
</dbReference>
<dbReference type="EMBL" id="CP002457">
    <property type="protein sequence ID" value="ADV56092.1"/>
    <property type="molecule type" value="Genomic_DNA"/>
</dbReference>
<sequence>MDELKSVREKIKLAKQNQDVESQLKYLEQFQTIVISNGFPYGGNEIYRFVKYLEKLGMHERAAIERAKVEHAEFLLFDGYKQQRLQTIDSQSYFKHIKFISPFAEAPEECKKMNGLIEPIETSKCLAHYRACQNKPHCYCQISGFKPR</sequence>
<dbReference type="Proteomes" id="UP000008209">
    <property type="component" value="Chromosome"/>
</dbReference>